<dbReference type="SUPFAM" id="SSF55469">
    <property type="entry name" value="FMN-dependent nitroreductase-like"/>
    <property type="match status" value="1"/>
</dbReference>
<organism evidence="1 2">
    <name type="scientific">Methanococcus maripaludis KA1</name>
    <dbReference type="NCBI Taxonomy" id="637914"/>
    <lineage>
        <taxon>Archaea</taxon>
        <taxon>Methanobacteriati</taxon>
        <taxon>Methanobacteriota</taxon>
        <taxon>Methanomada group</taxon>
        <taxon>Methanococci</taxon>
        <taxon>Methanococcales</taxon>
        <taxon>Methanococcaceae</taxon>
        <taxon>Methanococcus</taxon>
    </lineage>
</organism>
<dbReference type="InterPro" id="IPR000415">
    <property type="entry name" value="Nitroreductase-like"/>
</dbReference>
<dbReference type="KEGG" id="mmak:MMKA1_01200"/>
<name>A0A2Z5PPY1_METMI</name>
<dbReference type="AlphaFoldDB" id="A0A2Z5PPY1"/>
<gene>
    <name evidence="1" type="ORF">MMKA1_01200</name>
</gene>
<reference evidence="1 2" key="1">
    <citation type="submission" date="2009-06" db="EMBL/GenBank/DDBJ databases">
        <title>Molecular Evidence for Microbiologically Influenced Corrosion from genome of Methanogen.</title>
        <authorList>
            <person name="Ito N."/>
            <person name="Tsurumaru H."/>
            <person name="Shimizu A."/>
            <person name="Harada T."/>
            <person name="Hosoyama A."/>
            <person name="Horikawa H."/>
            <person name="Wakai S."/>
            <person name="Sasaki K."/>
            <person name="Nishijima K."/>
            <person name="Ataku H."/>
            <person name="Yamazaki J."/>
            <person name="Mise M."/>
            <person name="Yamazaki S."/>
            <person name="Tanikawa S."/>
            <person name="Harayama S."/>
            <person name="Fujita N."/>
        </authorList>
    </citation>
    <scope>NUCLEOTIDE SEQUENCE [LARGE SCALE GENOMIC DNA]</scope>
    <source>
        <strain evidence="2">KA1 ( NBRC 102054)</strain>
    </source>
</reference>
<evidence type="ECO:0000313" key="1">
    <source>
        <dbReference type="EMBL" id="BAP60237.1"/>
    </source>
</evidence>
<dbReference type="Gene3D" id="3.40.109.10">
    <property type="entry name" value="NADH Oxidase"/>
    <property type="match status" value="1"/>
</dbReference>
<proteinExistence type="predicted"/>
<protein>
    <recommendedName>
        <fullName evidence="3">Nitroreductase</fullName>
    </recommendedName>
</protein>
<evidence type="ECO:0000313" key="2">
    <source>
        <dbReference type="Proteomes" id="UP000264208"/>
    </source>
</evidence>
<sequence>MKESKKMRKVLHAPENVVPFSVVALGNPAEKPVPVEKFDRERIHYEKWPTGYL</sequence>
<dbReference type="EMBL" id="AP011526">
    <property type="protein sequence ID" value="BAP60237.1"/>
    <property type="molecule type" value="Genomic_DNA"/>
</dbReference>
<evidence type="ECO:0008006" key="3">
    <source>
        <dbReference type="Google" id="ProtNLM"/>
    </source>
</evidence>
<dbReference type="GO" id="GO:0016491">
    <property type="term" value="F:oxidoreductase activity"/>
    <property type="evidence" value="ECO:0007669"/>
    <property type="project" value="InterPro"/>
</dbReference>
<dbReference type="Proteomes" id="UP000264208">
    <property type="component" value="Chromosome"/>
</dbReference>
<accession>A0A2Z5PPY1</accession>